<dbReference type="FunFam" id="3.30.930.10:FF:000290">
    <property type="entry name" value="Leucyl-tRNA synthetase"/>
    <property type="match status" value="1"/>
</dbReference>
<name>Q54LP4_DICDI</name>
<comment type="similarity">
    <text evidence="1">Belongs to the class-II aminoacyl-tRNA synthetase family.</text>
</comment>
<dbReference type="KEGG" id="ddi:DDB_G0286517"/>
<dbReference type="PANTHER" id="PTHR42918:SF7">
    <property type="entry name" value="LYSYL-TRNA SYNTHETASE"/>
    <property type="match status" value="1"/>
</dbReference>
<evidence type="ECO:0000256" key="5">
    <source>
        <dbReference type="ARBA" id="ARBA00022840"/>
    </source>
</evidence>
<dbReference type="STRING" id="44689.Q54LP4"/>
<keyword evidence="3" id="KW-0436">Ligase</keyword>
<dbReference type="PhylomeDB" id="Q54LP4"/>
<dbReference type="NCBIfam" id="TIGR00499">
    <property type="entry name" value="lysS_bact"/>
    <property type="match status" value="1"/>
</dbReference>
<dbReference type="GO" id="GO:0005739">
    <property type="term" value="C:mitochondrion"/>
    <property type="evidence" value="ECO:0000250"/>
    <property type="project" value="dictyBase"/>
</dbReference>
<dbReference type="GO" id="GO:0006430">
    <property type="term" value="P:lysyl-tRNA aminoacylation"/>
    <property type="evidence" value="ECO:0000250"/>
    <property type="project" value="dictyBase"/>
</dbReference>
<dbReference type="AlphaFoldDB" id="Q54LP4"/>
<dbReference type="Pfam" id="PF00152">
    <property type="entry name" value="tRNA-synt_2"/>
    <property type="match status" value="1"/>
</dbReference>
<evidence type="ECO:0000256" key="9">
    <source>
        <dbReference type="SAM" id="MobiDB-lite"/>
    </source>
</evidence>
<comment type="caution">
    <text evidence="11">The sequence shown here is derived from an EMBL/GenBank/DDBJ whole genome shotgun (WGS) entry which is preliminary data.</text>
</comment>
<dbReference type="GO" id="GO:0005737">
    <property type="term" value="C:cytoplasm"/>
    <property type="evidence" value="ECO:0000318"/>
    <property type="project" value="GO_Central"/>
</dbReference>
<dbReference type="HOGENOM" id="CLU_008255_6_0_1"/>
<dbReference type="InterPro" id="IPR044136">
    <property type="entry name" value="Lys-tRNA-ligase_II_N"/>
</dbReference>
<dbReference type="VEuPathDB" id="AmoebaDB:DDB_G0286517"/>
<dbReference type="PaxDb" id="44689-DDB0231264"/>
<dbReference type="eggNOG" id="KOG1885">
    <property type="taxonomic scope" value="Eukaryota"/>
</dbReference>
<dbReference type="GeneID" id="8625654"/>
<dbReference type="RefSeq" id="XP_637688.1">
    <property type="nucleotide sequence ID" value="XM_632596.1"/>
</dbReference>
<evidence type="ECO:0000256" key="8">
    <source>
        <dbReference type="ARBA" id="ARBA00030563"/>
    </source>
</evidence>
<dbReference type="CDD" id="cd00775">
    <property type="entry name" value="LysRS_core"/>
    <property type="match status" value="1"/>
</dbReference>
<dbReference type="HAMAP" id="MF_00252">
    <property type="entry name" value="Lys_tRNA_synth_class2"/>
    <property type="match status" value="1"/>
</dbReference>
<dbReference type="OMA" id="PLCIQPT"/>
<dbReference type="Gene3D" id="2.40.50.140">
    <property type="entry name" value="Nucleic acid-binding proteins"/>
    <property type="match status" value="1"/>
</dbReference>
<dbReference type="GO" id="GO:0005524">
    <property type="term" value="F:ATP binding"/>
    <property type="evidence" value="ECO:0007669"/>
    <property type="project" value="UniProtKB-KW"/>
</dbReference>
<feature type="domain" description="Aminoacyl-transfer RNA synthetases class-II family profile" evidence="10">
    <location>
        <begin position="268"/>
        <end position="593"/>
    </location>
</feature>
<evidence type="ECO:0000256" key="1">
    <source>
        <dbReference type="ARBA" id="ARBA00008226"/>
    </source>
</evidence>
<dbReference type="InParanoid" id="Q54LP4"/>
<accession>Q54LP4</accession>
<dbReference type="FunCoup" id="Q54LP4">
    <property type="interactions" value="86"/>
</dbReference>
<evidence type="ECO:0000256" key="2">
    <source>
        <dbReference type="ARBA" id="ARBA00013166"/>
    </source>
</evidence>
<feature type="compositionally biased region" description="Low complexity" evidence="9">
    <location>
        <begin position="596"/>
        <end position="609"/>
    </location>
</feature>
<evidence type="ECO:0000313" key="11">
    <source>
        <dbReference type="EMBL" id="EAL64185.1"/>
    </source>
</evidence>
<dbReference type="GO" id="GO:0004824">
    <property type="term" value="F:lysine-tRNA ligase activity"/>
    <property type="evidence" value="ECO:0000250"/>
    <property type="project" value="dictyBase"/>
</dbReference>
<dbReference type="GO" id="GO:0000049">
    <property type="term" value="F:tRNA binding"/>
    <property type="evidence" value="ECO:0000318"/>
    <property type="project" value="GO_Central"/>
</dbReference>
<dbReference type="PIRSF" id="PIRSF039101">
    <property type="entry name" value="LysRS2"/>
    <property type="match status" value="1"/>
</dbReference>
<dbReference type="InterPro" id="IPR018149">
    <property type="entry name" value="Lys-tRNA-synth_II_C"/>
</dbReference>
<keyword evidence="5" id="KW-0067">ATP-binding</keyword>
<evidence type="ECO:0000256" key="6">
    <source>
        <dbReference type="ARBA" id="ARBA00022917"/>
    </source>
</evidence>
<evidence type="ECO:0000313" key="12">
    <source>
        <dbReference type="Proteomes" id="UP000002195"/>
    </source>
</evidence>
<dbReference type="InterPro" id="IPR004364">
    <property type="entry name" value="Aa-tRNA-synt_II"/>
</dbReference>
<dbReference type="InterPro" id="IPR012340">
    <property type="entry name" value="NA-bd_OB-fold"/>
</dbReference>
<keyword evidence="6" id="KW-0648">Protein biosynthesis</keyword>
<evidence type="ECO:0000256" key="7">
    <source>
        <dbReference type="ARBA" id="ARBA00023146"/>
    </source>
</evidence>
<dbReference type="PANTHER" id="PTHR42918">
    <property type="entry name" value="LYSYL-TRNA SYNTHETASE"/>
    <property type="match status" value="1"/>
</dbReference>
<dbReference type="dictyBase" id="DDB_G0286517">
    <property type="gene designation" value="mlysS"/>
</dbReference>
<dbReference type="SUPFAM" id="SSF50249">
    <property type="entry name" value="Nucleic acid-binding proteins"/>
    <property type="match status" value="1"/>
</dbReference>
<dbReference type="Proteomes" id="UP000002195">
    <property type="component" value="Unassembled WGS sequence"/>
</dbReference>
<dbReference type="PROSITE" id="PS50862">
    <property type="entry name" value="AA_TRNA_LIGASE_II"/>
    <property type="match status" value="1"/>
</dbReference>
<dbReference type="InterPro" id="IPR034762">
    <property type="entry name" value="Lys-tRNA-ligase_II_bac/euk"/>
</dbReference>
<evidence type="ECO:0000259" key="10">
    <source>
        <dbReference type="PROSITE" id="PS50862"/>
    </source>
</evidence>
<dbReference type="PRINTS" id="PR00982">
    <property type="entry name" value="TRNASYNTHLYS"/>
</dbReference>
<evidence type="ECO:0000256" key="3">
    <source>
        <dbReference type="ARBA" id="ARBA00022598"/>
    </source>
</evidence>
<dbReference type="InterPro" id="IPR045864">
    <property type="entry name" value="aa-tRNA-synth_II/BPL/LPL"/>
</dbReference>
<gene>
    <name evidence="11" type="primary">mlysS</name>
    <name evidence="11" type="ORF">DDB_G0286517</name>
</gene>
<dbReference type="SMR" id="Q54LP4"/>
<proteinExistence type="inferred from homology"/>
<organism evidence="11 12">
    <name type="scientific">Dictyostelium discoideum</name>
    <name type="common">Social amoeba</name>
    <dbReference type="NCBI Taxonomy" id="44689"/>
    <lineage>
        <taxon>Eukaryota</taxon>
        <taxon>Amoebozoa</taxon>
        <taxon>Evosea</taxon>
        <taxon>Eumycetozoa</taxon>
        <taxon>Dictyostelia</taxon>
        <taxon>Dictyosteliales</taxon>
        <taxon>Dictyosteliaceae</taxon>
        <taxon>Dictyostelium</taxon>
    </lineage>
</organism>
<dbReference type="SUPFAM" id="SSF55681">
    <property type="entry name" value="Class II aaRS and biotin synthetases"/>
    <property type="match status" value="1"/>
</dbReference>
<keyword evidence="4" id="KW-0547">Nucleotide-binding</keyword>
<dbReference type="NCBIfam" id="NF001756">
    <property type="entry name" value="PRK00484.1"/>
    <property type="match status" value="1"/>
</dbReference>
<dbReference type="Gene3D" id="3.30.930.10">
    <property type="entry name" value="Bira Bifunctional Protein, Domain 2"/>
    <property type="match status" value="1"/>
</dbReference>
<dbReference type="CDD" id="cd04322">
    <property type="entry name" value="LysRS_N"/>
    <property type="match status" value="1"/>
</dbReference>
<dbReference type="InterPro" id="IPR002313">
    <property type="entry name" value="Lys-tRNA-ligase_II"/>
</dbReference>
<dbReference type="EC" id="6.1.1.6" evidence="2"/>
<keyword evidence="7" id="KW-0030">Aminoacyl-tRNA synthetase</keyword>
<dbReference type="InterPro" id="IPR006195">
    <property type="entry name" value="aa-tRNA-synth_II"/>
</dbReference>
<protein>
    <recommendedName>
        <fullName evidence="2">lysine--tRNA ligase</fullName>
        <ecNumber evidence="2">6.1.1.6</ecNumber>
    </recommendedName>
    <alternativeName>
        <fullName evidence="8">Lysyl-tRNA synthetase</fullName>
    </alternativeName>
</protein>
<sequence length="615" mass="70871">MLLFRNLNKINKNNLILNISKNIQKSSSSLSYSTNVLNKTNQVNNNNIENEESEDINNENYLKHYSQSREQMMNDYKDKTGKDIYESKARPITHTIKEFRKQFKDQLENGSKLTDIEQPIILAGRVKSIRISSNKLVFIDINSSLTNQEISYTDIIQQQQQPQQNSDSNENSRIKGGQYSLQVMADKKFYKNSLEFENIILNLRRGDIIEVSGLPAKTKVGEISIIPIEINILTPCVRPIPQKLIDKEIRYRNRPLDFLVNPTTQKPFYIRSKMITYLRKFLVEKGYLEVDTPILSTNVGGANAKPFKTHSNSLNLDLFLRISPELFLKQLIISGFDKVFEIGKQFRNEGIDLTHNPEFTTCEFYQAYADYETMMTMTEELLSGMVYDTLGSYEVVLPSNPDIKINFKGPYQRINFIDKIQELTGRQLPEDLVSYDCIPELLDICNENNIRCKEPYTPTRILDEMASTLLEPLCIQPTFIQDHPLAMSPLAKIHRNSAQRTERFELFVGGKELVNAYSELNDPKEQRKRFLAQSMDRTSGDEEAQILDESFCNSLELALPPTGGWGLGIDRLCMLFSNTTTIKDVILFPTMKPINQQKQDNNQQQQQQQEQDKKV</sequence>
<keyword evidence="12" id="KW-1185">Reference proteome</keyword>
<feature type="region of interest" description="Disordered" evidence="9">
    <location>
        <begin position="596"/>
        <end position="615"/>
    </location>
</feature>
<dbReference type="EMBL" id="AAFI02000087">
    <property type="protein sequence ID" value="EAL64185.1"/>
    <property type="molecule type" value="Genomic_DNA"/>
</dbReference>
<evidence type="ECO:0000256" key="4">
    <source>
        <dbReference type="ARBA" id="ARBA00022741"/>
    </source>
</evidence>
<reference evidence="11 12" key="1">
    <citation type="journal article" date="2005" name="Nature">
        <title>The genome of the social amoeba Dictyostelium discoideum.</title>
        <authorList>
            <consortium name="The Dictyostelium discoideum Sequencing Consortium"/>
            <person name="Eichinger L."/>
            <person name="Pachebat J.A."/>
            <person name="Glockner G."/>
            <person name="Rajandream M.A."/>
            <person name="Sucgang R."/>
            <person name="Berriman M."/>
            <person name="Song J."/>
            <person name="Olsen R."/>
            <person name="Szafranski K."/>
            <person name="Xu Q."/>
            <person name="Tunggal B."/>
            <person name="Kummerfeld S."/>
            <person name="Madera M."/>
            <person name="Konfortov B.A."/>
            <person name="Rivero F."/>
            <person name="Bankier A.T."/>
            <person name="Lehmann R."/>
            <person name="Hamlin N."/>
            <person name="Davies R."/>
            <person name="Gaudet P."/>
            <person name="Fey P."/>
            <person name="Pilcher K."/>
            <person name="Chen G."/>
            <person name="Saunders D."/>
            <person name="Sodergren E."/>
            <person name="Davis P."/>
            <person name="Kerhornou A."/>
            <person name="Nie X."/>
            <person name="Hall N."/>
            <person name="Anjard C."/>
            <person name="Hemphill L."/>
            <person name="Bason N."/>
            <person name="Farbrother P."/>
            <person name="Desany B."/>
            <person name="Just E."/>
            <person name="Morio T."/>
            <person name="Rost R."/>
            <person name="Churcher C."/>
            <person name="Cooper J."/>
            <person name="Haydock S."/>
            <person name="van Driessche N."/>
            <person name="Cronin A."/>
            <person name="Goodhead I."/>
            <person name="Muzny D."/>
            <person name="Mourier T."/>
            <person name="Pain A."/>
            <person name="Lu M."/>
            <person name="Harper D."/>
            <person name="Lindsay R."/>
            <person name="Hauser H."/>
            <person name="James K."/>
            <person name="Quiles M."/>
            <person name="Madan Babu M."/>
            <person name="Saito T."/>
            <person name="Buchrieser C."/>
            <person name="Wardroper A."/>
            <person name="Felder M."/>
            <person name="Thangavelu M."/>
            <person name="Johnson D."/>
            <person name="Knights A."/>
            <person name="Loulseged H."/>
            <person name="Mungall K."/>
            <person name="Oliver K."/>
            <person name="Price C."/>
            <person name="Quail M.A."/>
            <person name="Urushihara H."/>
            <person name="Hernandez J."/>
            <person name="Rabbinowitsch E."/>
            <person name="Steffen D."/>
            <person name="Sanders M."/>
            <person name="Ma J."/>
            <person name="Kohara Y."/>
            <person name="Sharp S."/>
            <person name="Simmonds M."/>
            <person name="Spiegler S."/>
            <person name="Tivey A."/>
            <person name="Sugano S."/>
            <person name="White B."/>
            <person name="Walker D."/>
            <person name="Woodward J."/>
            <person name="Winckler T."/>
            <person name="Tanaka Y."/>
            <person name="Shaulsky G."/>
            <person name="Schleicher M."/>
            <person name="Weinstock G."/>
            <person name="Rosenthal A."/>
            <person name="Cox E.C."/>
            <person name="Chisholm R.L."/>
            <person name="Gibbs R."/>
            <person name="Loomis W.F."/>
            <person name="Platzer M."/>
            <person name="Kay R.R."/>
            <person name="Williams J."/>
            <person name="Dear P.H."/>
            <person name="Noegel A.A."/>
            <person name="Barrell B."/>
            <person name="Kuspa A."/>
        </authorList>
    </citation>
    <scope>NUCLEOTIDE SEQUENCE [LARGE SCALE GENOMIC DNA]</scope>
    <source>
        <strain evidence="11 12">AX4</strain>
    </source>
</reference>